<dbReference type="Proteomes" id="UP001054945">
    <property type="component" value="Unassembled WGS sequence"/>
</dbReference>
<keyword evidence="2" id="KW-1185">Reference proteome</keyword>
<sequence length="130" mass="14788">MCCMLELGITFGSLGQHLQTAKFPLFFYNVTCKVEVLRFPATWQDPMRVIYHGPDNTRSPSRYLFPLISGYQIRIYAPQFATRNLYLNRSHAKMSTKGLSAATDKSVKCSATDDETPNFEVQPIVKSRDT</sequence>
<dbReference type="AlphaFoldDB" id="A0AAV4R809"/>
<organism evidence="1 2">
    <name type="scientific">Caerostris extrusa</name>
    <name type="common">Bark spider</name>
    <name type="synonym">Caerostris bankana</name>
    <dbReference type="NCBI Taxonomy" id="172846"/>
    <lineage>
        <taxon>Eukaryota</taxon>
        <taxon>Metazoa</taxon>
        <taxon>Ecdysozoa</taxon>
        <taxon>Arthropoda</taxon>
        <taxon>Chelicerata</taxon>
        <taxon>Arachnida</taxon>
        <taxon>Araneae</taxon>
        <taxon>Araneomorphae</taxon>
        <taxon>Entelegynae</taxon>
        <taxon>Araneoidea</taxon>
        <taxon>Araneidae</taxon>
        <taxon>Caerostris</taxon>
    </lineage>
</organism>
<proteinExistence type="predicted"/>
<dbReference type="EMBL" id="BPLR01007473">
    <property type="protein sequence ID" value="GIY17159.1"/>
    <property type="molecule type" value="Genomic_DNA"/>
</dbReference>
<accession>A0AAV4R809</accession>
<name>A0AAV4R809_CAEEX</name>
<evidence type="ECO:0000313" key="1">
    <source>
        <dbReference type="EMBL" id="GIY17159.1"/>
    </source>
</evidence>
<evidence type="ECO:0000313" key="2">
    <source>
        <dbReference type="Proteomes" id="UP001054945"/>
    </source>
</evidence>
<comment type="caution">
    <text evidence="1">The sequence shown here is derived from an EMBL/GenBank/DDBJ whole genome shotgun (WGS) entry which is preliminary data.</text>
</comment>
<protein>
    <submittedName>
        <fullName evidence="1">Uncharacterized protein</fullName>
    </submittedName>
</protein>
<reference evidence="1 2" key="1">
    <citation type="submission" date="2021-06" db="EMBL/GenBank/DDBJ databases">
        <title>Caerostris extrusa draft genome.</title>
        <authorList>
            <person name="Kono N."/>
            <person name="Arakawa K."/>
        </authorList>
    </citation>
    <scope>NUCLEOTIDE SEQUENCE [LARGE SCALE GENOMIC DNA]</scope>
</reference>
<gene>
    <name evidence="1" type="ORF">CEXT_55101</name>
</gene>